<reference evidence="1 2" key="1">
    <citation type="submission" date="2018-02" db="EMBL/GenBank/DDBJ databases">
        <title>A novel lanthanide dependent methylotroph, Methylotenera sp. La3113.</title>
        <authorList>
            <person name="Lv H."/>
            <person name="Tani A."/>
        </authorList>
    </citation>
    <scope>NUCLEOTIDE SEQUENCE [LARGE SCALE GENOMIC DNA]</scope>
    <source>
        <strain evidence="1 2">La3113</strain>
    </source>
</reference>
<gene>
    <name evidence="1" type="ORF">C3Y98_05240</name>
</gene>
<dbReference type="AlphaFoldDB" id="A0A4Y9VSK8"/>
<dbReference type="Proteomes" id="UP000297706">
    <property type="component" value="Unassembled WGS sequence"/>
</dbReference>
<dbReference type="InterPro" id="IPR016912">
    <property type="entry name" value="Phage_P2_GpU"/>
</dbReference>
<organism evidence="1 2">
    <name type="scientific">Methylotenera oryzisoli</name>
    <dbReference type="NCBI Taxonomy" id="2080758"/>
    <lineage>
        <taxon>Bacteria</taxon>
        <taxon>Pseudomonadati</taxon>
        <taxon>Pseudomonadota</taxon>
        <taxon>Betaproteobacteria</taxon>
        <taxon>Nitrosomonadales</taxon>
        <taxon>Methylophilaceae</taxon>
        <taxon>Methylotenera</taxon>
    </lineage>
</organism>
<dbReference type="EMBL" id="PQVH01000008">
    <property type="protein sequence ID" value="TFW71503.1"/>
    <property type="molecule type" value="Genomic_DNA"/>
</dbReference>
<dbReference type="Pfam" id="PF06995">
    <property type="entry name" value="Phage_P2_GpU"/>
    <property type="match status" value="1"/>
</dbReference>
<evidence type="ECO:0000313" key="1">
    <source>
        <dbReference type="EMBL" id="TFW71503.1"/>
    </source>
</evidence>
<dbReference type="PIRSF" id="PIRSF029208">
    <property type="entry name" value="Phage_tail_GPU"/>
    <property type="match status" value="1"/>
</dbReference>
<dbReference type="InterPro" id="IPR009734">
    <property type="entry name" value="Myoviridae_GpU"/>
</dbReference>
<evidence type="ECO:0000313" key="2">
    <source>
        <dbReference type="Proteomes" id="UP000297706"/>
    </source>
</evidence>
<name>A0A4Y9VSK8_9PROT</name>
<dbReference type="RefSeq" id="WP_135277048.1">
    <property type="nucleotide sequence ID" value="NZ_PQVH01000008.1"/>
</dbReference>
<dbReference type="OrthoDB" id="1550902at2"/>
<keyword evidence="2" id="KW-1185">Reference proteome</keyword>
<comment type="caution">
    <text evidence="1">The sequence shown here is derived from an EMBL/GenBank/DDBJ whole genome shotgun (WGS) entry which is preliminary data.</text>
</comment>
<accession>A0A4Y9VSK8</accession>
<proteinExistence type="predicted"/>
<sequence>MMMSLGLFVFSMDTLPYQKLTHEMAWRHPSAGRVGLRPARQFAGVDDETINLSGVLLPEVSGGDLSLDLIRHMGDTGEQWPLVEGTGRVYGFFVIEKLSVNKELFFSDGKARRIEFSLNLTRVGDDQLDKIGAINDKILDFIR</sequence>
<protein>
    <submittedName>
        <fullName evidence="1">Oxidoreductase</fullName>
    </submittedName>
</protein>